<name>A0ACC0WLY0_9STRA</name>
<accession>A0ACC0WLY0</accession>
<keyword evidence="2" id="KW-1185">Reference proteome</keyword>
<organism evidence="1 2">
    <name type="scientific">Peronosclerospora sorghi</name>
    <dbReference type="NCBI Taxonomy" id="230839"/>
    <lineage>
        <taxon>Eukaryota</taxon>
        <taxon>Sar</taxon>
        <taxon>Stramenopiles</taxon>
        <taxon>Oomycota</taxon>
        <taxon>Peronosporomycetes</taxon>
        <taxon>Peronosporales</taxon>
        <taxon>Peronosporaceae</taxon>
        <taxon>Peronosclerospora</taxon>
    </lineage>
</organism>
<dbReference type="Proteomes" id="UP001163321">
    <property type="component" value="Chromosome 12"/>
</dbReference>
<gene>
    <name evidence="1" type="ORF">PsorP6_011611</name>
</gene>
<evidence type="ECO:0000313" key="1">
    <source>
        <dbReference type="EMBL" id="KAI9919036.1"/>
    </source>
</evidence>
<proteinExistence type="predicted"/>
<protein>
    <submittedName>
        <fullName evidence="1">Uncharacterized protein</fullName>
    </submittedName>
</protein>
<evidence type="ECO:0000313" key="2">
    <source>
        <dbReference type="Proteomes" id="UP001163321"/>
    </source>
</evidence>
<comment type="caution">
    <text evidence="1">The sequence shown here is derived from an EMBL/GenBank/DDBJ whole genome shotgun (WGS) entry which is preliminary data.</text>
</comment>
<reference evidence="1 2" key="1">
    <citation type="journal article" date="2022" name="bioRxiv">
        <title>The genome of the oomycete Peronosclerospora sorghi, a cosmopolitan pathogen of maize and sorghum, is inflated with dispersed pseudogenes.</title>
        <authorList>
            <person name="Fletcher K."/>
            <person name="Martin F."/>
            <person name="Isakeit T."/>
            <person name="Cavanaugh K."/>
            <person name="Magill C."/>
            <person name="Michelmore R."/>
        </authorList>
    </citation>
    <scope>NUCLEOTIDE SEQUENCE [LARGE SCALE GENOMIC DNA]</scope>
    <source>
        <strain evidence="1">P6</strain>
    </source>
</reference>
<dbReference type="EMBL" id="CM047591">
    <property type="protein sequence ID" value="KAI9919036.1"/>
    <property type="molecule type" value="Genomic_DNA"/>
</dbReference>
<sequence>MHFLSCRTSNKQFRTCLLLMMRSLQYPRRFPISLLLTYLQVLLPWGVILSSNFYGQQCCVEIAGSLGSFLHASLERIIVSSPVGYNDSSKTVFEPLLDQVLRESMDIYMPFFKALYVRDVTNSYCLLSFCCARSKGKTVEIALGPYIAFINVIGGNVAQKILKDLLSQQIDDARSQACAFSDKPMADGTSEDELDAVSDTALVVCPFYLPTWTTHYFPSS</sequence>